<feature type="region of interest" description="Disordered" evidence="1">
    <location>
        <begin position="1"/>
        <end position="26"/>
    </location>
</feature>
<protein>
    <submittedName>
        <fullName evidence="2">Uncharacterized protein</fullName>
    </submittedName>
</protein>
<organism evidence="2 3">
    <name type="scientific">Grus japonensis</name>
    <name type="common">Japanese crane</name>
    <name type="synonym">Red-crowned crane</name>
    <dbReference type="NCBI Taxonomy" id="30415"/>
    <lineage>
        <taxon>Eukaryota</taxon>
        <taxon>Metazoa</taxon>
        <taxon>Chordata</taxon>
        <taxon>Craniata</taxon>
        <taxon>Vertebrata</taxon>
        <taxon>Euteleostomi</taxon>
        <taxon>Archelosauria</taxon>
        <taxon>Archosauria</taxon>
        <taxon>Dinosauria</taxon>
        <taxon>Saurischia</taxon>
        <taxon>Theropoda</taxon>
        <taxon>Coelurosauria</taxon>
        <taxon>Aves</taxon>
        <taxon>Neognathae</taxon>
        <taxon>Neoaves</taxon>
        <taxon>Gruiformes</taxon>
        <taxon>Gruidae</taxon>
        <taxon>Grus</taxon>
    </lineage>
</organism>
<comment type="caution">
    <text evidence="2">The sequence shown here is derived from an EMBL/GenBank/DDBJ whole genome shotgun (WGS) entry which is preliminary data.</text>
</comment>
<reference evidence="2 3" key="1">
    <citation type="submission" date="2024-06" db="EMBL/GenBank/DDBJ databases">
        <title>The draft genome of Grus japonensis, version 3.</title>
        <authorList>
            <person name="Nabeshima K."/>
            <person name="Suzuki S."/>
            <person name="Onuma M."/>
        </authorList>
    </citation>
    <scope>NUCLEOTIDE SEQUENCE [LARGE SCALE GENOMIC DNA]</scope>
    <source>
        <strain evidence="2 3">451A</strain>
    </source>
</reference>
<evidence type="ECO:0000256" key="1">
    <source>
        <dbReference type="SAM" id="MobiDB-lite"/>
    </source>
</evidence>
<dbReference type="AlphaFoldDB" id="A0ABC9XTB8"/>
<sequence length="99" mass="10690">MKITRSSRSDAGCPGSWLRDGKHMVPFSELETGTERTSKTIARAGTEGHTQTRGPAPPSRCFVQGLLAEDLSGGCSPARARSLRFEKRFEAQGTAPLLE</sequence>
<keyword evidence="3" id="KW-1185">Reference proteome</keyword>
<proteinExistence type="predicted"/>
<evidence type="ECO:0000313" key="2">
    <source>
        <dbReference type="EMBL" id="GAB0200265.1"/>
    </source>
</evidence>
<accession>A0ABC9XTB8</accession>
<gene>
    <name evidence="2" type="ORF">GRJ2_002491900</name>
</gene>
<evidence type="ECO:0000313" key="3">
    <source>
        <dbReference type="Proteomes" id="UP001623348"/>
    </source>
</evidence>
<dbReference type="EMBL" id="BAAFJT010000026">
    <property type="protein sequence ID" value="GAB0200265.1"/>
    <property type="molecule type" value="Genomic_DNA"/>
</dbReference>
<name>A0ABC9XTB8_GRUJA</name>
<dbReference type="Proteomes" id="UP001623348">
    <property type="component" value="Unassembled WGS sequence"/>
</dbReference>